<proteinExistence type="predicted"/>
<feature type="non-terminal residue" evidence="1">
    <location>
        <position position="89"/>
    </location>
</feature>
<dbReference type="EMBL" id="CASHTH010001531">
    <property type="protein sequence ID" value="CAI8016463.1"/>
    <property type="molecule type" value="Genomic_DNA"/>
</dbReference>
<reference evidence="1" key="1">
    <citation type="submission" date="2023-03" db="EMBL/GenBank/DDBJ databases">
        <authorList>
            <person name="Steffen K."/>
            <person name="Cardenas P."/>
        </authorList>
    </citation>
    <scope>NUCLEOTIDE SEQUENCE</scope>
</reference>
<gene>
    <name evidence="1" type="ORF">GBAR_LOCUS10097</name>
</gene>
<name>A0AA35WCL7_GEOBA</name>
<evidence type="ECO:0000313" key="1">
    <source>
        <dbReference type="EMBL" id="CAI8016463.1"/>
    </source>
</evidence>
<evidence type="ECO:0000313" key="2">
    <source>
        <dbReference type="Proteomes" id="UP001174909"/>
    </source>
</evidence>
<protein>
    <submittedName>
        <fullName evidence="1">Uncharacterized protein</fullName>
    </submittedName>
</protein>
<dbReference type="Proteomes" id="UP001174909">
    <property type="component" value="Unassembled WGS sequence"/>
</dbReference>
<comment type="caution">
    <text evidence="1">The sequence shown here is derived from an EMBL/GenBank/DDBJ whole genome shotgun (WGS) entry which is preliminary data.</text>
</comment>
<keyword evidence="2" id="KW-1185">Reference proteome</keyword>
<sequence length="89" mass="10782">DWLRAGSTHSLSLSQLGCHSWSHLLITHWGWERHTPRKDLYSHFRCNYKWELVILGMERWRREEGLVSEWEMSLGVWSLSMSQWAELRK</sequence>
<accession>A0AA35WCL7</accession>
<organism evidence="1 2">
    <name type="scientific">Geodia barretti</name>
    <name type="common">Barrett's horny sponge</name>
    <dbReference type="NCBI Taxonomy" id="519541"/>
    <lineage>
        <taxon>Eukaryota</taxon>
        <taxon>Metazoa</taxon>
        <taxon>Porifera</taxon>
        <taxon>Demospongiae</taxon>
        <taxon>Heteroscleromorpha</taxon>
        <taxon>Tetractinellida</taxon>
        <taxon>Astrophorina</taxon>
        <taxon>Geodiidae</taxon>
        <taxon>Geodia</taxon>
    </lineage>
</organism>
<dbReference type="AlphaFoldDB" id="A0AA35WCL7"/>